<comment type="caution">
    <text evidence="1">The sequence shown here is derived from an EMBL/GenBank/DDBJ whole genome shotgun (WGS) entry which is preliminary data.</text>
</comment>
<dbReference type="EMBL" id="VSRR010007367">
    <property type="protein sequence ID" value="MPC46763.1"/>
    <property type="molecule type" value="Genomic_DNA"/>
</dbReference>
<protein>
    <submittedName>
        <fullName evidence="1">Uncharacterized protein</fullName>
    </submittedName>
</protein>
<name>A0A5B7FNX1_PORTR</name>
<evidence type="ECO:0000313" key="2">
    <source>
        <dbReference type="Proteomes" id="UP000324222"/>
    </source>
</evidence>
<reference evidence="1 2" key="1">
    <citation type="submission" date="2019-05" db="EMBL/GenBank/DDBJ databases">
        <title>Another draft genome of Portunus trituberculatus and its Hox gene families provides insights of decapod evolution.</title>
        <authorList>
            <person name="Jeong J.-H."/>
            <person name="Song I."/>
            <person name="Kim S."/>
            <person name="Choi T."/>
            <person name="Kim D."/>
            <person name="Ryu S."/>
            <person name="Kim W."/>
        </authorList>
    </citation>
    <scope>NUCLEOTIDE SEQUENCE [LARGE SCALE GENOMIC DNA]</scope>
    <source>
        <tissue evidence="1">Muscle</tissue>
    </source>
</reference>
<proteinExistence type="predicted"/>
<gene>
    <name evidence="1" type="ORF">E2C01_040489</name>
</gene>
<sequence length="33" mass="3904">MWRIKIVKFWPLISCLPQGLPNVNKMVLSYTNL</sequence>
<accession>A0A5B7FNX1</accession>
<organism evidence="1 2">
    <name type="scientific">Portunus trituberculatus</name>
    <name type="common">Swimming crab</name>
    <name type="synonym">Neptunus trituberculatus</name>
    <dbReference type="NCBI Taxonomy" id="210409"/>
    <lineage>
        <taxon>Eukaryota</taxon>
        <taxon>Metazoa</taxon>
        <taxon>Ecdysozoa</taxon>
        <taxon>Arthropoda</taxon>
        <taxon>Crustacea</taxon>
        <taxon>Multicrustacea</taxon>
        <taxon>Malacostraca</taxon>
        <taxon>Eumalacostraca</taxon>
        <taxon>Eucarida</taxon>
        <taxon>Decapoda</taxon>
        <taxon>Pleocyemata</taxon>
        <taxon>Brachyura</taxon>
        <taxon>Eubrachyura</taxon>
        <taxon>Portunoidea</taxon>
        <taxon>Portunidae</taxon>
        <taxon>Portuninae</taxon>
        <taxon>Portunus</taxon>
    </lineage>
</organism>
<dbReference type="Proteomes" id="UP000324222">
    <property type="component" value="Unassembled WGS sequence"/>
</dbReference>
<evidence type="ECO:0000313" key="1">
    <source>
        <dbReference type="EMBL" id="MPC46763.1"/>
    </source>
</evidence>
<dbReference type="AlphaFoldDB" id="A0A5B7FNX1"/>
<keyword evidence="2" id="KW-1185">Reference proteome</keyword>